<dbReference type="SUPFAM" id="SSF74788">
    <property type="entry name" value="Cullin repeat-like"/>
    <property type="match status" value="1"/>
</dbReference>
<dbReference type="Proteomes" id="UP000183567">
    <property type="component" value="Unassembled WGS sequence"/>
</dbReference>
<keyword evidence="2" id="KW-1017">Isopeptide bond</keyword>
<protein>
    <recommendedName>
        <fullName evidence="4">Cullin N-terminal domain-containing protein</fullName>
    </recommendedName>
</protein>
<dbReference type="PANTHER" id="PTHR11932">
    <property type="entry name" value="CULLIN"/>
    <property type="match status" value="1"/>
</dbReference>
<comment type="caution">
    <text evidence="5">The sequence shown here is derived from an EMBL/GenBank/DDBJ whole genome shotgun (WGS) entry which is preliminary data.</text>
</comment>
<evidence type="ECO:0000259" key="4">
    <source>
        <dbReference type="Pfam" id="PF00888"/>
    </source>
</evidence>
<evidence type="ECO:0000313" key="6">
    <source>
        <dbReference type="Proteomes" id="UP000183567"/>
    </source>
</evidence>
<gene>
    <name evidence="5" type="ORF">AZE42_01280</name>
</gene>
<keyword evidence="3" id="KW-0832">Ubl conjugation</keyword>
<comment type="similarity">
    <text evidence="1">Belongs to the cullin family.</text>
</comment>
<dbReference type="GO" id="GO:0031146">
    <property type="term" value="P:SCF-dependent proteasomal ubiquitin-dependent protein catabolic process"/>
    <property type="evidence" value="ECO:0007669"/>
    <property type="project" value="UniProtKB-ARBA"/>
</dbReference>
<dbReference type="InterPro" id="IPR001373">
    <property type="entry name" value="Cullin_N"/>
</dbReference>
<dbReference type="EMBL" id="LVVM01006192">
    <property type="protein sequence ID" value="OJA08798.1"/>
    <property type="molecule type" value="Genomic_DNA"/>
</dbReference>
<proteinExistence type="inferred from homology"/>
<feature type="domain" description="Cullin N-terminal" evidence="4">
    <location>
        <begin position="27"/>
        <end position="221"/>
    </location>
</feature>
<dbReference type="Gene3D" id="1.20.1310.10">
    <property type="entry name" value="Cullin Repeats"/>
    <property type="match status" value="2"/>
</dbReference>
<dbReference type="GO" id="GO:0031625">
    <property type="term" value="F:ubiquitin protein ligase binding"/>
    <property type="evidence" value="ECO:0007669"/>
    <property type="project" value="InterPro"/>
</dbReference>
<accession>A0A1J8PHS2</accession>
<dbReference type="FunFam" id="1.20.1310.10:FF:000029">
    <property type="entry name" value="Cullin homolog 1"/>
    <property type="match status" value="1"/>
</dbReference>
<dbReference type="OrthoDB" id="2677914at2759"/>
<sequence>MSSSKSAAATNLLPPMPPANADLATTWAFLEEGVHHIMTGLHTSISYYDYNSLYTVAYNYCTSSRIPNTTGGARRRTGANLLGSELYDKLIRYIIVHLKHLRDRSDDLQDEALLQYYAAEWDRYMTGANYLNRVFAFLNSHWVKRERDEGRKGVYPVYTLALVQWKVHFFLYIQSKHAKLTSAILRSIECERNGETIGQDLVKKVVDSFVSLGLDEDNVNKRSITDRSLEHSL</sequence>
<dbReference type="InterPro" id="IPR045093">
    <property type="entry name" value="Cullin"/>
</dbReference>
<dbReference type="InterPro" id="IPR016159">
    <property type="entry name" value="Cullin_repeat-like_dom_sf"/>
</dbReference>
<dbReference type="Pfam" id="PF00888">
    <property type="entry name" value="Cullin"/>
    <property type="match status" value="1"/>
</dbReference>
<reference evidence="5 6" key="1">
    <citation type="submission" date="2016-03" db="EMBL/GenBank/DDBJ databases">
        <title>Comparative genomics of the ectomycorrhizal sister species Rhizopogon vinicolor and Rhizopogon vesiculosus (Basidiomycota: Boletales) reveals a divergence of the mating type B locus.</title>
        <authorList>
            <person name="Mujic A.B."/>
            <person name="Kuo A."/>
            <person name="Tritt A."/>
            <person name="Lipzen A."/>
            <person name="Chen C."/>
            <person name="Johnson J."/>
            <person name="Sharma A."/>
            <person name="Barry K."/>
            <person name="Grigoriev I.V."/>
            <person name="Spatafora J.W."/>
        </authorList>
    </citation>
    <scope>NUCLEOTIDE SEQUENCE [LARGE SCALE GENOMIC DNA]</scope>
    <source>
        <strain evidence="5 6">AM-OR11-056</strain>
    </source>
</reference>
<name>A0A1J8PHS2_9AGAM</name>
<dbReference type="STRING" id="180088.A0A1J8PHS2"/>
<evidence type="ECO:0000256" key="1">
    <source>
        <dbReference type="ARBA" id="ARBA00006019"/>
    </source>
</evidence>
<evidence type="ECO:0000256" key="2">
    <source>
        <dbReference type="ARBA" id="ARBA00022499"/>
    </source>
</evidence>
<keyword evidence="6" id="KW-1185">Reference proteome</keyword>
<evidence type="ECO:0000313" key="5">
    <source>
        <dbReference type="EMBL" id="OJA08798.1"/>
    </source>
</evidence>
<organism evidence="5 6">
    <name type="scientific">Rhizopogon vesiculosus</name>
    <dbReference type="NCBI Taxonomy" id="180088"/>
    <lineage>
        <taxon>Eukaryota</taxon>
        <taxon>Fungi</taxon>
        <taxon>Dikarya</taxon>
        <taxon>Basidiomycota</taxon>
        <taxon>Agaricomycotina</taxon>
        <taxon>Agaricomycetes</taxon>
        <taxon>Agaricomycetidae</taxon>
        <taxon>Boletales</taxon>
        <taxon>Suillineae</taxon>
        <taxon>Rhizopogonaceae</taxon>
        <taxon>Rhizopogon</taxon>
    </lineage>
</organism>
<dbReference type="AlphaFoldDB" id="A0A1J8PHS2"/>
<evidence type="ECO:0000256" key="3">
    <source>
        <dbReference type="ARBA" id="ARBA00022843"/>
    </source>
</evidence>
<dbReference type="GO" id="GO:0019005">
    <property type="term" value="C:SCF ubiquitin ligase complex"/>
    <property type="evidence" value="ECO:0007669"/>
    <property type="project" value="UniProtKB-ARBA"/>
</dbReference>